<evidence type="ECO:0000313" key="2">
    <source>
        <dbReference type="EMBL" id="PZQ54553.1"/>
    </source>
</evidence>
<dbReference type="Proteomes" id="UP000249082">
    <property type="component" value="Unassembled WGS sequence"/>
</dbReference>
<evidence type="ECO:0000256" key="1">
    <source>
        <dbReference type="SAM" id="Phobius"/>
    </source>
</evidence>
<protein>
    <submittedName>
        <fullName evidence="2">Uncharacterized protein</fullName>
    </submittedName>
</protein>
<comment type="caution">
    <text evidence="2">The sequence shown here is derived from an EMBL/GenBank/DDBJ whole genome shotgun (WGS) entry which is preliminary data.</text>
</comment>
<evidence type="ECO:0000313" key="3">
    <source>
        <dbReference type="Proteomes" id="UP000249082"/>
    </source>
</evidence>
<accession>A0A2W5QIM8</accession>
<reference evidence="2 3" key="1">
    <citation type="submission" date="2017-08" db="EMBL/GenBank/DDBJ databases">
        <title>Infants hospitalized years apart are colonized by the same room-sourced microbial strains.</title>
        <authorList>
            <person name="Brooks B."/>
            <person name="Olm M.R."/>
            <person name="Firek B.A."/>
            <person name="Baker R."/>
            <person name="Thomas B.C."/>
            <person name="Morowitz M.J."/>
            <person name="Banfield J.F."/>
        </authorList>
    </citation>
    <scope>NUCLEOTIDE SEQUENCE [LARGE SCALE GENOMIC DNA]</scope>
    <source>
        <strain evidence="2">S2_005_002_R2_33</strain>
    </source>
</reference>
<gene>
    <name evidence="2" type="ORF">DI555_10925</name>
</gene>
<proteinExistence type="predicted"/>
<name>A0A2W5QIM8_9SPHN</name>
<keyword evidence="1" id="KW-0472">Membrane</keyword>
<dbReference type="EMBL" id="QFPX01000008">
    <property type="protein sequence ID" value="PZQ54553.1"/>
    <property type="molecule type" value="Genomic_DNA"/>
</dbReference>
<organism evidence="2 3">
    <name type="scientific">Novosphingobium pentaromativorans</name>
    <dbReference type="NCBI Taxonomy" id="205844"/>
    <lineage>
        <taxon>Bacteria</taxon>
        <taxon>Pseudomonadati</taxon>
        <taxon>Pseudomonadota</taxon>
        <taxon>Alphaproteobacteria</taxon>
        <taxon>Sphingomonadales</taxon>
        <taxon>Sphingomonadaceae</taxon>
        <taxon>Novosphingobium</taxon>
    </lineage>
</organism>
<keyword evidence="1" id="KW-0812">Transmembrane</keyword>
<dbReference type="AlphaFoldDB" id="A0A2W5QIM8"/>
<feature type="transmembrane region" description="Helical" evidence="1">
    <location>
        <begin position="23"/>
        <end position="44"/>
    </location>
</feature>
<sequence>MQRVGDEVHLDEDEARSGSTPHIVRYVLIASLILAILAMSAIWISRAWWEQSPPQGHPVTAEEHALGG</sequence>
<keyword evidence="1" id="KW-1133">Transmembrane helix</keyword>